<dbReference type="Proteomes" id="UP000317835">
    <property type="component" value="Chromosome"/>
</dbReference>
<gene>
    <name evidence="2" type="ORF">ElP_27350</name>
</gene>
<evidence type="ECO:0000313" key="3">
    <source>
        <dbReference type="Proteomes" id="UP000317835"/>
    </source>
</evidence>
<protein>
    <submittedName>
        <fullName evidence="2">Uncharacterized protein</fullName>
    </submittedName>
</protein>
<evidence type="ECO:0000256" key="1">
    <source>
        <dbReference type="SAM" id="MobiDB-lite"/>
    </source>
</evidence>
<proteinExistence type="predicted"/>
<dbReference type="EMBL" id="CP036426">
    <property type="protein sequence ID" value="QDV34838.1"/>
    <property type="molecule type" value="Genomic_DNA"/>
</dbReference>
<dbReference type="KEGG" id="tpla:ElP_27350"/>
<dbReference type="AlphaFoldDB" id="A0A518H1W0"/>
<reference evidence="2 3" key="1">
    <citation type="submission" date="2019-02" db="EMBL/GenBank/DDBJ databases">
        <title>Deep-cultivation of Planctomycetes and their phenomic and genomic characterization uncovers novel biology.</title>
        <authorList>
            <person name="Wiegand S."/>
            <person name="Jogler M."/>
            <person name="Boedeker C."/>
            <person name="Pinto D."/>
            <person name="Vollmers J."/>
            <person name="Rivas-Marin E."/>
            <person name="Kohn T."/>
            <person name="Peeters S.H."/>
            <person name="Heuer A."/>
            <person name="Rast P."/>
            <person name="Oberbeckmann S."/>
            <person name="Bunk B."/>
            <person name="Jeske O."/>
            <person name="Meyerdierks A."/>
            <person name="Storesund J.E."/>
            <person name="Kallscheuer N."/>
            <person name="Luecker S."/>
            <person name="Lage O.M."/>
            <person name="Pohl T."/>
            <person name="Merkel B.J."/>
            <person name="Hornburger P."/>
            <person name="Mueller R.-W."/>
            <person name="Bruemmer F."/>
            <person name="Labrenz M."/>
            <person name="Spormann A.M."/>
            <person name="Op den Camp H."/>
            <person name="Overmann J."/>
            <person name="Amann R."/>
            <person name="Jetten M.S.M."/>
            <person name="Mascher T."/>
            <person name="Medema M.H."/>
            <person name="Devos D.P."/>
            <person name="Kaster A.-K."/>
            <person name="Ovreas L."/>
            <person name="Rohde M."/>
            <person name="Galperin M.Y."/>
            <person name="Jogler C."/>
        </authorList>
    </citation>
    <scope>NUCLEOTIDE SEQUENCE [LARGE SCALE GENOMIC DNA]</scope>
    <source>
        <strain evidence="2 3">ElP</strain>
    </source>
</reference>
<keyword evidence="3" id="KW-1185">Reference proteome</keyword>
<evidence type="ECO:0000313" key="2">
    <source>
        <dbReference type="EMBL" id="QDV34838.1"/>
    </source>
</evidence>
<sequence length="89" mass="9573">MRSHPALPRSLTFGVAGVERSEPPVSRASDRGLAALDPSHPDRESSRFNAIPYQAFGARGLDRRIRAASLPVAGPSRSIRASIRPTARV</sequence>
<accession>A0A518H1W0</accession>
<organism evidence="2 3">
    <name type="scientific">Tautonia plasticadhaerens</name>
    <dbReference type="NCBI Taxonomy" id="2527974"/>
    <lineage>
        <taxon>Bacteria</taxon>
        <taxon>Pseudomonadati</taxon>
        <taxon>Planctomycetota</taxon>
        <taxon>Planctomycetia</taxon>
        <taxon>Isosphaerales</taxon>
        <taxon>Isosphaeraceae</taxon>
        <taxon>Tautonia</taxon>
    </lineage>
</organism>
<name>A0A518H1W0_9BACT</name>
<feature type="region of interest" description="Disordered" evidence="1">
    <location>
        <begin position="1"/>
        <end position="47"/>
    </location>
</feature>